<dbReference type="GO" id="GO:0000160">
    <property type="term" value="P:phosphorelay signal transduction system"/>
    <property type="evidence" value="ECO:0007669"/>
    <property type="project" value="InterPro"/>
</dbReference>
<dbReference type="Gene3D" id="3.40.50.2300">
    <property type="match status" value="1"/>
</dbReference>
<comment type="caution">
    <text evidence="7">The sequence shown here is derived from an EMBL/GenBank/DDBJ whole genome shotgun (WGS) entry which is preliminary data.</text>
</comment>
<protein>
    <submittedName>
        <fullName evidence="7">Transcriptional regulatory protein TcrX</fullName>
    </submittedName>
</protein>
<evidence type="ECO:0000256" key="2">
    <source>
        <dbReference type="ARBA" id="ARBA00023015"/>
    </source>
</evidence>
<accession>A0A3S4CFM7</accession>
<evidence type="ECO:0000256" key="1">
    <source>
        <dbReference type="ARBA" id="ARBA00022553"/>
    </source>
</evidence>
<gene>
    <name evidence="7" type="primary">tcrX</name>
    <name evidence="7" type="ORF">RHODGE_RHODGE_01093</name>
</gene>
<dbReference type="Pfam" id="PF00072">
    <property type="entry name" value="Response_reg"/>
    <property type="match status" value="1"/>
</dbReference>
<dbReference type="SMART" id="SM00448">
    <property type="entry name" value="REC"/>
    <property type="match status" value="1"/>
</dbReference>
<evidence type="ECO:0000256" key="4">
    <source>
        <dbReference type="PROSITE-ProRule" id="PRU00169"/>
    </source>
</evidence>
<dbReference type="EMBL" id="UWOC01000088">
    <property type="protein sequence ID" value="VCU07950.1"/>
    <property type="molecule type" value="Genomic_DNA"/>
</dbReference>
<evidence type="ECO:0000313" key="7">
    <source>
        <dbReference type="EMBL" id="VCU07950.1"/>
    </source>
</evidence>
<organism evidence="7 8">
    <name type="scientific">Rhodoplanes serenus</name>
    <dbReference type="NCBI Taxonomy" id="200615"/>
    <lineage>
        <taxon>Bacteria</taxon>
        <taxon>Pseudomonadati</taxon>
        <taxon>Pseudomonadota</taxon>
        <taxon>Alphaproteobacteria</taxon>
        <taxon>Hyphomicrobiales</taxon>
        <taxon>Nitrobacteraceae</taxon>
        <taxon>Rhodoplanes</taxon>
    </lineage>
</organism>
<evidence type="ECO:0000256" key="3">
    <source>
        <dbReference type="ARBA" id="ARBA00023163"/>
    </source>
</evidence>
<dbReference type="InterPro" id="IPR011006">
    <property type="entry name" value="CheY-like_superfamily"/>
</dbReference>
<keyword evidence="1 4" id="KW-0597">Phosphoprotein</keyword>
<proteinExistence type="predicted"/>
<evidence type="ECO:0000256" key="5">
    <source>
        <dbReference type="SAM" id="MobiDB-lite"/>
    </source>
</evidence>
<feature type="region of interest" description="Disordered" evidence="5">
    <location>
        <begin position="124"/>
        <end position="148"/>
    </location>
</feature>
<keyword evidence="3" id="KW-0804">Transcription</keyword>
<dbReference type="PANTHER" id="PTHR44591:SF3">
    <property type="entry name" value="RESPONSE REGULATORY DOMAIN-CONTAINING PROTEIN"/>
    <property type="match status" value="1"/>
</dbReference>
<evidence type="ECO:0000313" key="8">
    <source>
        <dbReference type="Proteomes" id="UP000289200"/>
    </source>
</evidence>
<dbReference type="OrthoDB" id="9782655at2"/>
<dbReference type="SUPFAM" id="SSF52172">
    <property type="entry name" value="CheY-like"/>
    <property type="match status" value="1"/>
</dbReference>
<dbReference type="PANTHER" id="PTHR44591">
    <property type="entry name" value="STRESS RESPONSE REGULATOR PROTEIN 1"/>
    <property type="match status" value="1"/>
</dbReference>
<dbReference type="InterPro" id="IPR050595">
    <property type="entry name" value="Bact_response_regulator"/>
</dbReference>
<name>A0A3S4CFM7_9BRAD</name>
<reference evidence="8" key="1">
    <citation type="submission" date="2018-10" db="EMBL/GenBank/DDBJ databases">
        <authorList>
            <person name="Peiro R."/>
            <person name="Begona"/>
            <person name="Cbmso G."/>
            <person name="Lopez M."/>
            <person name="Gonzalez S."/>
            <person name="Sacristan E."/>
            <person name="Castillo E."/>
        </authorList>
    </citation>
    <scope>NUCLEOTIDE SEQUENCE [LARGE SCALE GENOMIC DNA]</scope>
</reference>
<dbReference type="Proteomes" id="UP000289200">
    <property type="component" value="Unassembled WGS sequence"/>
</dbReference>
<feature type="modified residue" description="4-aspartylphosphate" evidence="4">
    <location>
        <position position="61"/>
    </location>
</feature>
<keyword evidence="2" id="KW-0805">Transcription regulation</keyword>
<dbReference type="AlphaFoldDB" id="A0A3S4CFM7"/>
<evidence type="ECO:0000259" key="6">
    <source>
        <dbReference type="PROSITE" id="PS50110"/>
    </source>
</evidence>
<feature type="compositionally biased region" description="Low complexity" evidence="5">
    <location>
        <begin position="130"/>
        <end position="141"/>
    </location>
</feature>
<sequence>MRNGSADRDGGEVVVLCADETVRGAVAFWLKDAGWRVVVAQDGHAADRAVRQPGCRLLITDRVLPPWPGLDTVRALRARRPDLGVAVVESGHLDDRILARVSGATALVKRPLTREAVLALLASARSPTSAPAVAPEPEPQAGRAPTKG</sequence>
<feature type="domain" description="Response regulatory" evidence="6">
    <location>
        <begin position="12"/>
        <end position="125"/>
    </location>
</feature>
<dbReference type="CDD" id="cd00156">
    <property type="entry name" value="REC"/>
    <property type="match status" value="1"/>
</dbReference>
<dbReference type="PROSITE" id="PS50110">
    <property type="entry name" value="RESPONSE_REGULATORY"/>
    <property type="match status" value="1"/>
</dbReference>
<dbReference type="InterPro" id="IPR001789">
    <property type="entry name" value="Sig_transdc_resp-reg_receiver"/>
</dbReference>
<dbReference type="RefSeq" id="WP_129608106.1">
    <property type="nucleotide sequence ID" value="NZ_UWOC01000088.1"/>
</dbReference>
<keyword evidence="8" id="KW-1185">Reference proteome</keyword>